<feature type="domain" description="Ice-binding protein C-terminal" evidence="2">
    <location>
        <begin position="162"/>
        <end position="183"/>
    </location>
</feature>
<accession>A0A7X0LIJ9</accession>
<dbReference type="EMBL" id="JACHGY010000001">
    <property type="protein sequence ID" value="MBB6428295.1"/>
    <property type="molecule type" value="Genomic_DNA"/>
</dbReference>
<dbReference type="AlphaFoldDB" id="A0A7X0LIJ9"/>
<feature type="signal peptide" evidence="1">
    <location>
        <begin position="1"/>
        <end position="24"/>
    </location>
</feature>
<sequence>MFRHLLCSTALAVTSVIASLPASAAVIDNMDDTTFFSGAFGAASVVDNLDGTVTLTKSSGANVDSGIVWNNAGFKIDLADSAVTINPAVANEDFINVTAQYFDGAGVFTSQATVVTDTNTDSPISFDVSSSADINAESYVLQIRILPFSSESASYTFDSIQAVPEPASLALLAAGGLCMLRRKRAC</sequence>
<feature type="chain" id="PRO_5031401218" description="Ice-binding protein C-terminal domain-containing protein" evidence="1">
    <location>
        <begin position="25"/>
        <end position="186"/>
    </location>
</feature>
<keyword evidence="4" id="KW-1185">Reference proteome</keyword>
<gene>
    <name evidence="3" type="ORF">HNQ40_000101</name>
</gene>
<protein>
    <recommendedName>
        <fullName evidence="2">Ice-binding protein C-terminal domain-containing protein</fullName>
    </recommendedName>
</protein>
<name>A0A7X0LIJ9_9BACT</name>
<dbReference type="NCBIfam" id="TIGR02595">
    <property type="entry name" value="PEP_CTERM"/>
    <property type="match status" value="1"/>
</dbReference>
<dbReference type="RefSeq" id="WP_184675300.1">
    <property type="nucleotide sequence ID" value="NZ_JACHGY010000001.1"/>
</dbReference>
<dbReference type="Pfam" id="PF07589">
    <property type="entry name" value="PEP-CTERM"/>
    <property type="match status" value="1"/>
</dbReference>
<dbReference type="Proteomes" id="UP000541810">
    <property type="component" value="Unassembled WGS sequence"/>
</dbReference>
<organism evidence="3 4">
    <name type="scientific">Algisphaera agarilytica</name>
    <dbReference type="NCBI Taxonomy" id="1385975"/>
    <lineage>
        <taxon>Bacteria</taxon>
        <taxon>Pseudomonadati</taxon>
        <taxon>Planctomycetota</taxon>
        <taxon>Phycisphaerae</taxon>
        <taxon>Phycisphaerales</taxon>
        <taxon>Phycisphaeraceae</taxon>
        <taxon>Algisphaera</taxon>
    </lineage>
</organism>
<evidence type="ECO:0000313" key="3">
    <source>
        <dbReference type="EMBL" id="MBB6428295.1"/>
    </source>
</evidence>
<dbReference type="InterPro" id="IPR013424">
    <property type="entry name" value="Ice-binding_C"/>
</dbReference>
<evidence type="ECO:0000259" key="2">
    <source>
        <dbReference type="Pfam" id="PF07589"/>
    </source>
</evidence>
<proteinExistence type="predicted"/>
<keyword evidence="1" id="KW-0732">Signal</keyword>
<comment type="caution">
    <text evidence="3">The sequence shown here is derived from an EMBL/GenBank/DDBJ whole genome shotgun (WGS) entry which is preliminary data.</text>
</comment>
<reference evidence="3 4" key="1">
    <citation type="submission" date="2020-08" db="EMBL/GenBank/DDBJ databases">
        <title>Genomic Encyclopedia of Type Strains, Phase IV (KMG-IV): sequencing the most valuable type-strain genomes for metagenomic binning, comparative biology and taxonomic classification.</title>
        <authorList>
            <person name="Goeker M."/>
        </authorList>
    </citation>
    <scope>NUCLEOTIDE SEQUENCE [LARGE SCALE GENOMIC DNA]</scope>
    <source>
        <strain evidence="3 4">DSM 103725</strain>
    </source>
</reference>
<evidence type="ECO:0000313" key="4">
    <source>
        <dbReference type="Proteomes" id="UP000541810"/>
    </source>
</evidence>
<evidence type="ECO:0000256" key="1">
    <source>
        <dbReference type="SAM" id="SignalP"/>
    </source>
</evidence>